<keyword evidence="4" id="KW-0560">Oxidoreductase</keyword>
<dbReference type="PANTHER" id="PTHR43656:SF2">
    <property type="entry name" value="BINDING OXIDOREDUCTASE, PUTATIVE (AFU_ORTHOLOGUE AFUA_2G08260)-RELATED"/>
    <property type="match status" value="1"/>
</dbReference>
<comment type="similarity">
    <text evidence="1">Belongs to the NADH:flavin oxidoreductase/NADH oxidase family.</text>
</comment>
<evidence type="ECO:0000256" key="1">
    <source>
        <dbReference type="ARBA" id="ARBA00005979"/>
    </source>
</evidence>
<dbReference type="SUPFAM" id="SSF51395">
    <property type="entry name" value="FMN-linked oxidoreductases"/>
    <property type="match status" value="1"/>
</dbReference>
<feature type="transmembrane region" description="Helical" evidence="5">
    <location>
        <begin position="485"/>
        <end position="505"/>
    </location>
</feature>
<dbReference type="GO" id="GO:0010181">
    <property type="term" value="F:FMN binding"/>
    <property type="evidence" value="ECO:0007669"/>
    <property type="project" value="InterPro"/>
</dbReference>
<dbReference type="GO" id="GO:0016491">
    <property type="term" value="F:oxidoreductase activity"/>
    <property type="evidence" value="ECO:0007669"/>
    <property type="project" value="UniProtKB-KW"/>
</dbReference>
<evidence type="ECO:0000256" key="2">
    <source>
        <dbReference type="ARBA" id="ARBA00022630"/>
    </source>
</evidence>
<evidence type="ECO:0000256" key="5">
    <source>
        <dbReference type="SAM" id="Phobius"/>
    </source>
</evidence>
<keyword evidence="8" id="KW-1185">Reference proteome</keyword>
<feature type="domain" description="NADH:flavin oxidoreductase/NADH oxidase N-terminal" evidence="6">
    <location>
        <begin position="17"/>
        <end position="380"/>
    </location>
</feature>
<dbReference type="PANTHER" id="PTHR43656">
    <property type="entry name" value="BINDING OXIDOREDUCTASE, PUTATIVE (AFU_ORTHOLOGUE AFUA_2G08260)-RELATED"/>
    <property type="match status" value="1"/>
</dbReference>
<accession>A0AA38PM93</accession>
<dbReference type="AlphaFoldDB" id="A0AA38PM93"/>
<gene>
    <name evidence="7" type="ORF">F5878DRAFT_600010</name>
</gene>
<dbReference type="InterPro" id="IPR013785">
    <property type="entry name" value="Aldolase_TIM"/>
</dbReference>
<name>A0AA38PM93_9AGAR</name>
<keyword evidence="5" id="KW-0472">Membrane</keyword>
<reference evidence="7" key="1">
    <citation type="submission" date="2022-08" db="EMBL/GenBank/DDBJ databases">
        <authorList>
            <consortium name="DOE Joint Genome Institute"/>
            <person name="Min B."/>
            <person name="Riley R."/>
            <person name="Sierra-Patev S."/>
            <person name="Naranjo-Ortiz M."/>
            <person name="Looney B."/>
            <person name="Konkel Z."/>
            <person name="Slot J.C."/>
            <person name="Sakamoto Y."/>
            <person name="Steenwyk J.L."/>
            <person name="Rokas A."/>
            <person name="Carro J."/>
            <person name="Camarero S."/>
            <person name="Ferreira P."/>
            <person name="Molpeceres G."/>
            <person name="Ruiz-Duenas F.J."/>
            <person name="Serrano A."/>
            <person name="Henrissat B."/>
            <person name="Drula E."/>
            <person name="Hughes K.W."/>
            <person name="Mata J.L."/>
            <person name="Ishikawa N.K."/>
            <person name="Vargas-Isla R."/>
            <person name="Ushijima S."/>
            <person name="Smith C.A."/>
            <person name="Ahrendt S."/>
            <person name="Andreopoulos W."/>
            <person name="He G."/>
            <person name="Labutti K."/>
            <person name="Lipzen A."/>
            <person name="Ng V."/>
            <person name="Sandor L."/>
            <person name="Barry K."/>
            <person name="Martinez A.T."/>
            <person name="Xiao Y."/>
            <person name="Gibbons J.G."/>
            <person name="Terashima K."/>
            <person name="Hibbett D.S."/>
            <person name="Grigoriev I.V."/>
        </authorList>
    </citation>
    <scope>NUCLEOTIDE SEQUENCE</scope>
    <source>
        <strain evidence="7">TFB9207</strain>
    </source>
</reference>
<evidence type="ECO:0000313" key="8">
    <source>
        <dbReference type="Proteomes" id="UP001163846"/>
    </source>
</evidence>
<dbReference type="EMBL" id="MU805940">
    <property type="protein sequence ID" value="KAJ3845185.1"/>
    <property type="molecule type" value="Genomic_DNA"/>
</dbReference>
<dbReference type="InterPro" id="IPR001155">
    <property type="entry name" value="OxRdtase_FMN_N"/>
</dbReference>
<dbReference type="Proteomes" id="UP001163846">
    <property type="component" value="Unassembled WGS sequence"/>
</dbReference>
<protein>
    <recommendedName>
        <fullName evidence="6">NADH:flavin oxidoreductase/NADH oxidase N-terminal domain-containing protein</fullName>
    </recommendedName>
</protein>
<proteinExistence type="inferred from homology"/>
<keyword evidence="5" id="KW-0812">Transmembrane</keyword>
<keyword evidence="2" id="KW-0285">Flavoprotein</keyword>
<dbReference type="InterPro" id="IPR051799">
    <property type="entry name" value="NADH_flavin_oxidoreductase"/>
</dbReference>
<comment type="caution">
    <text evidence="7">The sequence shown here is derived from an EMBL/GenBank/DDBJ whole genome shotgun (WGS) entry which is preliminary data.</text>
</comment>
<keyword evidence="3" id="KW-0288">FMN</keyword>
<sequence length="507" mass="56802">MSCFFCQQLLPCGKVVPNRLVKVAMYEHLASIRGGPPNRYHYALYSTWSEHDWGMIVTGNVIVSQDHLTLGRDMVVPRGLDDQTIRPFQKLAESIHGNKANRPLAIMQLSHGGRQSSNFLGGRLPFVPPLAPSALRSGQTLENEGIISNIFHLLLFQKPKAMSLADLDHLVSEFVRGAVLASQSGFDGIQLHAAHGYLLAQFLSPKSNIRTDEYSHDSLLLLNRIVNAIRKAVPASFILGIKFNTGDYSGVEESKAQTTQDERAISHLREIVAWRTIDFIEITGGDYENPNFVFSPGSTQSSRSSRQAFFARFSARFMKELSSMSSPNDRLPLVLLTGGLRTPAHLYNVIASNHAHLLGIGRSSVLCPELPTTLKNNQTTEVDLFNDFTPFKPEPDLSLSFTKRWPWTYIWRFVPRIKLIGAGVGIAWYALIIRQLAEGRIRRNDERDIKKSDEQNVFDLDYSVTGIGAVVKMWVWVNAPEIQKSYIVLLLLSLLLMVLCLAWSVDL</sequence>
<evidence type="ECO:0000256" key="4">
    <source>
        <dbReference type="ARBA" id="ARBA00023002"/>
    </source>
</evidence>
<evidence type="ECO:0000256" key="3">
    <source>
        <dbReference type="ARBA" id="ARBA00022643"/>
    </source>
</evidence>
<keyword evidence="5" id="KW-1133">Transmembrane helix</keyword>
<feature type="transmembrane region" description="Helical" evidence="5">
    <location>
        <begin position="419"/>
        <end position="437"/>
    </location>
</feature>
<evidence type="ECO:0000259" key="6">
    <source>
        <dbReference type="Pfam" id="PF00724"/>
    </source>
</evidence>
<dbReference type="Pfam" id="PF00724">
    <property type="entry name" value="Oxidored_FMN"/>
    <property type="match status" value="1"/>
</dbReference>
<organism evidence="7 8">
    <name type="scientific">Lentinula raphanica</name>
    <dbReference type="NCBI Taxonomy" id="153919"/>
    <lineage>
        <taxon>Eukaryota</taxon>
        <taxon>Fungi</taxon>
        <taxon>Dikarya</taxon>
        <taxon>Basidiomycota</taxon>
        <taxon>Agaricomycotina</taxon>
        <taxon>Agaricomycetes</taxon>
        <taxon>Agaricomycetidae</taxon>
        <taxon>Agaricales</taxon>
        <taxon>Marasmiineae</taxon>
        <taxon>Omphalotaceae</taxon>
        <taxon>Lentinula</taxon>
    </lineage>
</organism>
<dbReference type="Gene3D" id="3.20.20.70">
    <property type="entry name" value="Aldolase class I"/>
    <property type="match status" value="1"/>
</dbReference>
<evidence type="ECO:0000313" key="7">
    <source>
        <dbReference type="EMBL" id="KAJ3845185.1"/>
    </source>
</evidence>